<comment type="caution">
    <text evidence="4">The sequence shown here is derived from an EMBL/GenBank/DDBJ whole genome shotgun (WGS) entry which is preliminary data.</text>
</comment>
<evidence type="ECO:0000313" key="5">
    <source>
        <dbReference type="Proteomes" id="UP000285430"/>
    </source>
</evidence>
<proteinExistence type="predicted"/>
<comment type="cofactor">
    <cofactor evidence="1">
        <name>a divalent metal cation</name>
        <dbReference type="ChEBI" id="CHEBI:60240"/>
    </cofactor>
</comment>
<feature type="domain" description="DDE Tnp4" evidence="3">
    <location>
        <begin position="15"/>
        <end position="71"/>
    </location>
</feature>
<sequence>MLTPYRLPSAREVGNDIFDTGHASLRVICEHGNGLLKGRWSSLVLLHVAIRNERDVQFVCNWSLACYVLHNIVNRLRNGEDDVPLYCETPRASQVSNAIPQDNCLIMRENIKS</sequence>
<evidence type="ECO:0000313" key="4">
    <source>
        <dbReference type="EMBL" id="RHZ11615.1"/>
    </source>
</evidence>
<dbReference type="Pfam" id="PF13359">
    <property type="entry name" value="DDE_Tnp_4"/>
    <property type="match status" value="1"/>
</dbReference>
<dbReference type="VEuPathDB" id="FungiDB:H257_14252"/>
<organism evidence="4 5">
    <name type="scientific">Aphanomyces astaci</name>
    <name type="common">Crayfish plague agent</name>
    <dbReference type="NCBI Taxonomy" id="112090"/>
    <lineage>
        <taxon>Eukaryota</taxon>
        <taxon>Sar</taxon>
        <taxon>Stramenopiles</taxon>
        <taxon>Oomycota</taxon>
        <taxon>Saprolegniomycetes</taxon>
        <taxon>Saprolegniales</taxon>
        <taxon>Verrucalvaceae</taxon>
        <taxon>Aphanomyces</taxon>
    </lineage>
</organism>
<evidence type="ECO:0000256" key="2">
    <source>
        <dbReference type="ARBA" id="ARBA00022723"/>
    </source>
</evidence>
<name>A0A3R7AXH0_APHAT</name>
<dbReference type="EMBL" id="QUTH01004916">
    <property type="protein sequence ID" value="RHZ11615.1"/>
    <property type="molecule type" value="Genomic_DNA"/>
</dbReference>
<protein>
    <recommendedName>
        <fullName evidence="3">DDE Tnp4 domain-containing protein</fullName>
    </recommendedName>
</protein>
<evidence type="ECO:0000256" key="1">
    <source>
        <dbReference type="ARBA" id="ARBA00001968"/>
    </source>
</evidence>
<reference evidence="4 5" key="1">
    <citation type="submission" date="2018-08" db="EMBL/GenBank/DDBJ databases">
        <title>Aphanomyces genome sequencing and annotation.</title>
        <authorList>
            <person name="Minardi D."/>
            <person name="Oidtmann B."/>
            <person name="Van Der Giezen M."/>
            <person name="Studholme D.J."/>
        </authorList>
    </citation>
    <scope>NUCLEOTIDE SEQUENCE [LARGE SCALE GENOMIC DNA]</scope>
    <source>
        <strain evidence="4 5">Da</strain>
    </source>
</reference>
<dbReference type="AlphaFoldDB" id="A0A3R7AXH0"/>
<gene>
    <name evidence="4" type="ORF">DYB37_011899</name>
</gene>
<dbReference type="Proteomes" id="UP000285430">
    <property type="component" value="Unassembled WGS sequence"/>
</dbReference>
<dbReference type="InterPro" id="IPR027806">
    <property type="entry name" value="HARBI1_dom"/>
</dbReference>
<dbReference type="GO" id="GO:0046872">
    <property type="term" value="F:metal ion binding"/>
    <property type="evidence" value="ECO:0007669"/>
    <property type="project" value="UniProtKB-KW"/>
</dbReference>
<keyword evidence="2" id="KW-0479">Metal-binding</keyword>
<evidence type="ECO:0000259" key="3">
    <source>
        <dbReference type="Pfam" id="PF13359"/>
    </source>
</evidence>
<accession>A0A3R7AXH0</accession>